<evidence type="ECO:0000313" key="3">
    <source>
        <dbReference type="Proteomes" id="UP001280629"/>
    </source>
</evidence>
<comment type="caution">
    <text evidence="2">The sequence shown here is derived from an EMBL/GenBank/DDBJ whole genome shotgun (WGS) entry which is preliminary data.</text>
</comment>
<dbReference type="PROSITE" id="PS51186">
    <property type="entry name" value="GNAT"/>
    <property type="match status" value="1"/>
</dbReference>
<dbReference type="InterPro" id="IPR027455">
    <property type="entry name" value="Sper_AcTfrase_N"/>
</dbReference>
<dbReference type="Proteomes" id="UP001280629">
    <property type="component" value="Unassembled WGS sequence"/>
</dbReference>
<dbReference type="InterPro" id="IPR016181">
    <property type="entry name" value="Acyl_CoA_acyltransferase"/>
</dbReference>
<evidence type="ECO:0000313" key="2">
    <source>
        <dbReference type="EMBL" id="MDW0110635.1"/>
    </source>
</evidence>
<keyword evidence="3" id="KW-1185">Reference proteome</keyword>
<dbReference type="PANTHER" id="PTHR43617">
    <property type="entry name" value="L-AMINO ACID N-ACETYLTRANSFERASE"/>
    <property type="match status" value="1"/>
</dbReference>
<dbReference type="Gene3D" id="1.10.287.900">
    <property type="entry name" value="The crystal structure of the spermine/spermidine acetyltransferase from enterococcus faecali"/>
    <property type="match status" value="1"/>
</dbReference>
<dbReference type="EMBL" id="JAUBDH010000006">
    <property type="protein sequence ID" value="MDW0110635.1"/>
    <property type="molecule type" value="Genomic_DNA"/>
</dbReference>
<accession>A0ABU4G2R5</accession>
<feature type="domain" description="N-acetyltransferase" evidence="1">
    <location>
        <begin position="3"/>
        <end position="148"/>
    </location>
</feature>
<dbReference type="InterPro" id="IPR000182">
    <property type="entry name" value="GNAT_dom"/>
</dbReference>
<proteinExistence type="predicted"/>
<dbReference type="Pfam" id="PF00583">
    <property type="entry name" value="Acetyltransf_1"/>
    <property type="match status" value="1"/>
</dbReference>
<reference evidence="2 3" key="1">
    <citation type="submission" date="2023-06" db="EMBL/GenBank/DDBJ databases">
        <title>Sporosarcina sp. nov., isolated from Korean traditional fermented seafood 'Jeotgal'.</title>
        <authorList>
            <person name="Yang A.-I."/>
            <person name="Shin N.-R."/>
        </authorList>
    </citation>
    <scope>NUCLEOTIDE SEQUENCE [LARGE SCALE GENOMIC DNA]</scope>
    <source>
        <strain evidence="2 3">KCTC3840</strain>
    </source>
</reference>
<evidence type="ECO:0000259" key="1">
    <source>
        <dbReference type="PROSITE" id="PS51186"/>
    </source>
</evidence>
<organism evidence="2 3">
    <name type="scientific">Sporosarcina aquimarina</name>
    <dbReference type="NCBI Taxonomy" id="114975"/>
    <lineage>
        <taxon>Bacteria</taxon>
        <taxon>Bacillati</taxon>
        <taxon>Bacillota</taxon>
        <taxon>Bacilli</taxon>
        <taxon>Bacillales</taxon>
        <taxon>Caryophanaceae</taxon>
        <taxon>Sporosarcina</taxon>
    </lineage>
</organism>
<dbReference type="PANTHER" id="PTHR43617:SF22">
    <property type="entry name" value="L-AMINO ACID N-ACETYLTRANSFERASE AAAT"/>
    <property type="match status" value="1"/>
</dbReference>
<dbReference type="RefSeq" id="WP_317936193.1">
    <property type="nucleotide sequence ID" value="NZ_JAUBDH010000006.1"/>
</dbReference>
<sequence>MNTEIHDVTATNYRDILKLTVAQSQKDYIESPYECLEDSVEWKQFKPVGLYVDGELVGFAMYGFFKSEGDRGRLWIDRLLIDKQFQGRGYGTHFMEKLIGKVEVEYGQQPIYLSVYPDNEGAVHLYKKLGFEFIDERDINGEHIMRRQ</sequence>
<dbReference type="Gene3D" id="3.40.630.30">
    <property type="match status" value="1"/>
</dbReference>
<name>A0ABU4G2R5_9BACL</name>
<dbReference type="SUPFAM" id="SSF55729">
    <property type="entry name" value="Acyl-CoA N-acyltransferases (Nat)"/>
    <property type="match status" value="1"/>
</dbReference>
<gene>
    <name evidence="2" type="ORF">QT716_11365</name>
</gene>
<dbReference type="CDD" id="cd04301">
    <property type="entry name" value="NAT_SF"/>
    <property type="match status" value="1"/>
</dbReference>
<protein>
    <submittedName>
        <fullName evidence="2">GNAT family N-acetyltransferase</fullName>
    </submittedName>
</protein>
<dbReference type="InterPro" id="IPR050276">
    <property type="entry name" value="MshD_Acetyltransferase"/>
</dbReference>